<name>A0A0K2GFZ5_NITMO</name>
<dbReference type="PATRIC" id="fig|42253.5.peg.3427"/>
<evidence type="ECO:0000256" key="4">
    <source>
        <dbReference type="ARBA" id="ARBA00013093"/>
    </source>
</evidence>
<dbReference type="PRINTS" id="PR00115">
    <property type="entry name" value="F16BPHPHTASE"/>
</dbReference>
<evidence type="ECO:0000256" key="10">
    <source>
        <dbReference type="ARBA" id="ARBA00072069"/>
    </source>
</evidence>
<organism evidence="16 17">
    <name type="scientific">Nitrospira moscoviensis</name>
    <dbReference type="NCBI Taxonomy" id="42253"/>
    <lineage>
        <taxon>Bacteria</taxon>
        <taxon>Pseudomonadati</taxon>
        <taxon>Nitrospirota</taxon>
        <taxon>Nitrospiria</taxon>
        <taxon>Nitrospirales</taxon>
        <taxon>Nitrospiraceae</taxon>
        <taxon>Nitrospira</taxon>
    </lineage>
</organism>
<evidence type="ECO:0000256" key="6">
    <source>
        <dbReference type="ARBA" id="ARBA00022723"/>
    </source>
</evidence>
<keyword evidence="17" id="KW-1185">Reference proteome</keyword>
<evidence type="ECO:0000313" key="17">
    <source>
        <dbReference type="Proteomes" id="UP000069205"/>
    </source>
</evidence>
<proteinExistence type="inferred from homology"/>
<reference evidence="16 17" key="1">
    <citation type="journal article" date="2015" name="Proc. Natl. Acad. Sci. U.S.A.">
        <title>Expanded metabolic versatility of ubiquitous nitrite-oxidizing bacteria from the genus Nitrospira.</title>
        <authorList>
            <person name="Koch H."/>
            <person name="Lucker S."/>
            <person name="Albertsen M."/>
            <person name="Kitzinger K."/>
            <person name="Herbold C."/>
            <person name="Spieck E."/>
            <person name="Nielsen P.H."/>
            <person name="Wagner M."/>
            <person name="Daims H."/>
        </authorList>
    </citation>
    <scope>NUCLEOTIDE SEQUENCE [LARGE SCALE GENOMIC DNA]</scope>
    <source>
        <strain evidence="16 17">NSP M-1</strain>
    </source>
</reference>
<dbReference type="GO" id="GO:0006002">
    <property type="term" value="P:fructose 6-phosphate metabolic process"/>
    <property type="evidence" value="ECO:0007669"/>
    <property type="project" value="TreeGrafter"/>
</dbReference>
<protein>
    <recommendedName>
        <fullName evidence="10 12">Fructose-1,6-bisphosphatase class 1</fullName>
        <shortName evidence="12">FBPase class 1</shortName>
        <ecNumber evidence="4 12">3.1.3.11</ecNumber>
    </recommendedName>
    <alternativeName>
        <fullName evidence="11 12">D-fructose-1,6-bisphosphate 1-phosphohydrolase class 1</fullName>
    </alternativeName>
</protein>
<dbReference type="GO" id="GO:0005986">
    <property type="term" value="P:sucrose biosynthetic process"/>
    <property type="evidence" value="ECO:0007669"/>
    <property type="project" value="TreeGrafter"/>
</dbReference>
<feature type="domain" description="Fructose-1-6-bisphosphatase class 1 C-terminal" evidence="15">
    <location>
        <begin position="191"/>
        <end position="321"/>
    </location>
</feature>
<comment type="similarity">
    <text evidence="3 12 13">Belongs to the FBPase class 1 family.</text>
</comment>
<dbReference type="GO" id="GO:0000287">
    <property type="term" value="F:magnesium ion binding"/>
    <property type="evidence" value="ECO:0007669"/>
    <property type="project" value="UniProtKB-UniRule"/>
</dbReference>
<feature type="binding site" evidence="12">
    <location>
        <position position="107"/>
    </location>
    <ligand>
        <name>Mg(2+)</name>
        <dbReference type="ChEBI" id="CHEBI:18420"/>
        <label>1</label>
    </ligand>
</feature>
<evidence type="ECO:0000256" key="12">
    <source>
        <dbReference type="HAMAP-Rule" id="MF_01855"/>
    </source>
</evidence>
<evidence type="ECO:0000259" key="14">
    <source>
        <dbReference type="Pfam" id="PF00316"/>
    </source>
</evidence>
<dbReference type="Gene3D" id="3.30.540.10">
    <property type="entry name" value="Fructose-1,6-Bisphosphatase, subunit A, domain 1"/>
    <property type="match status" value="1"/>
</dbReference>
<feature type="binding site" evidence="12">
    <location>
        <begin position="110"/>
        <end position="113"/>
    </location>
    <ligand>
        <name>substrate</name>
    </ligand>
</feature>
<dbReference type="SUPFAM" id="SSF56655">
    <property type="entry name" value="Carbohydrate phosphatase"/>
    <property type="match status" value="1"/>
</dbReference>
<dbReference type="AlphaFoldDB" id="A0A0K2GFZ5"/>
<evidence type="ECO:0000256" key="1">
    <source>
        <dbReference type="ARBA" id="ARBA00001273"/>
    </source>
</evidence>
<dbReference type="STRING" id="42253.NITMOv2_3474"/>
<evidence type="ECO:0000256" key="7">
    <source>
        <dbReference type="ARBA" id="ARBA00022801"/>
    </source>
</evidence>
<dbReference type="FunFam" id="3.40.190.80:FF:000001">
    <property type="entry name" value="Fructose-1,6-bisphosphatase class 1"/>
    <property type="match status" value="1"/>
</dbReference>
<dbReference type="PIRSF" id="PIRSF500210">
    <property type="entry name" value="FBPtase"/>
    <property type="match status" value="1"/>
</dbReference>
<feature type="binding site" evidence="12">
    <location>
        <position position="107"/>
    </location>
    <ligand>
        <name>Mg(2+)</name>
        <dbReference type="ChEBI" id="CHEBI:18420"/>
        <label>2</label>
    </ligand>
</feature>
<dbReference type="PANTHER" id="PTHR11556:SF35">
    <property type="entry name" value="SEDOHEPTULOSE-1,7-BISPHOSPHATASE, CHLOROPLASTIC"/>
    <property type="match status" value="1"/>
</dbReference>
<dbReference type="GO" id="GO:0042132">
    <property type="term" value="F:fructose 1,6-bisphosphate 1-phosphatase activity"/>
    <property type="evidence" value="ECO:0007669"/>
    <property type="project" value="UniProtKB-UniRule"/>
</dbReference>
<dbReference type="InterPro" id="IPR033391">
    <property type="entry name" value="FBPase_N"/>
</dbReference>
<feature type="binding site" evidence="12">
    <location>
        <position position="85"/>
    </location>
    <ligand>
        <name>Mg(2+)</name>
        <dbReference type="ChEBI" id="CHEBI:18420"/>
        <label>1</label>
    </ligand>
</feature>
<evidence type="ECO:0000256" key="3">
    <source>
        <dbReference type="ARBA" id="ARBA00010941"/>
    </source>
</evidence>
<dbReference type="EC" id="3.1.3.11" evidence="4 12"/>
<feature type="binding site" evidence="12">
    <location>
        <position position="264"/>
    </location>
    <ligand>
        <name>substrate</name>
    </ligand>
</feature>
<dbReference type="EMBL" id="CP011801">
    <property type="protein sequence ID" value="ALA59866.1"/>
    <property type="molecule type" value="Genomic_DNA"/>
</dbReference>
<keyword evidence="6 12" id="KW-0479">Metal-binding</keyword>
<feature type="domain" description="Fructose-1-6-bisphosphatase class I N-terminal" evidence="14">
    <location>
        <begin position="18"/>
        <end position="187"/>
    </location>
</feature>
<dbReference type="PROSITE" id="PS00124">
    <property type="entry name" value="FBPASE"/>
    <property type="match status" value="1"/>
</dbReference>
<sequence>MGFPLTFSDVTRTIPAPLADLLAHVGLVGKLVAQDLRCAALLNLLGTTGGINVQGETVKKLDERANEIFLSVFERAPSVRGLASEEMDEPVVFPQRDAQAEYLLLVDPLDGSSNTDCNMPLGAIFSVVAYRKETPPSEQDFLARGLDQAAAGYLLYGSSTMLVYTTGQGVHGFTLDQGIGEYVLSHEHIRMPEQGKVYAANEGNSHKWTTGMRRYIEYLKAADKATGRPYSGRYSGCLVADVHRLLIGGGIYLYPGEIDKPEGKLRLLYEANPLAWVVEQAGGRATTGTGRILEVEPKSLHQRVPLMIGSRRDVEIADEFVQGKR</sequence>
<keyword evidence="7 12" id="KW-0378">Hydrolase</keyword>
<evidence type="ECO:0000256" key="5">
    <source>
        <dbReference type="ARBA" id="ARBA00022490"/>
    </source>
</evidence>
<evidence type="ECO:0000256" key="2">
    <source>
        <dbReference type="ARBA" id="ARBA00005215"/>
    </source>
</evidence>
<dbReference type="PIRSF" id="PIRSF000904">
    <property type="entry name" value="FBPtase_SBPase"/>
    <property type="match status" value="1"/>
</dbReference>
<dbReference type="InterPro" id="IPR020548">
    <property type="entry name" value="Fructose_bisphosphatase_AS"/>
</dbReference>
<gene>
    <name evidence="12 16" type="primary">fbp</name>
    <name evidence="16" type="ORF">NITMOv2_3474</name>
</gene>
<feature type="binding site" evidence="12">
    <location>
        <position position="234"/>
    </location>
    <ligand>
        <name>substrate</name>
    </ligand>
</feature>
<dbReference type="HAMAP" id="MF_01855">
    <property type="entry name" value="FBPase_class1"/>
    <property type="match status" value="1"/>
</dbReference>
<dbReference type="GO" id="GO:0006000">
    <property type="term" value="P:fructose metabolic process"/>
    <property type="evidence" value="ECO:0007669"/>
    <property type="project" value="TreeGrafter"/>
</dbReference>
<dbReference type="GO" id="GO:0005829">
    <property type="term" value="C:cytosol"/>
    <property type="evidence" value="ECO:0007669"/>
    <property type="project" value="TreeGrafter"/>
</dbReference>
<dbReference type="KEGG" id="nmv:NITMOv2_3474"/>
<dbReference type="GO" id="GO:0030388">
    <property type="term" value="P:fructose 1,6-bisphosphate metabolic process"/>
    <property type="evidence" value="ECO:0007669"/>
    <property type="project" value="TreeGrafter"/>
</dbReference>
<keyword evidence="5 12" id="KW-0963">Cytoplasm</keyword>
<evidence type="ECO:0000256" key="13">
    <source>
        <dbReference type="RuleBase" id="RU000508"/>
    </source>
</evidence>
<dbReference type="Proteomes" id="UP000069205">
    <property type="component" value="Chromosome"/>
</dbReference>
<dbReference type="NCBIfam" id="NF006778">
    <property type="entry name" value="PRK09293.1-1"/>
    <property type="match status" value="1"/>
</dbReference>
<dbReference type="InterPro" id="IPR028343">
    <property type="entry name" value="FBPtase"/>
</dbReference>
<evidence type="ECO:0000256" key="9">
    <source>
        <dbReference type="ARBA" id="ARBA00023277"/>
    </source>
</evidence>
<feature type="binding site" evidence="12">
    <location>
        <position position="110"/>
    </location>
    <ligand>
        <name>Mg(2+)</name>
        <dbReference type="ChEBI" id="CHEBI:18420"/>
        <label>2</label>
    </ligand>
</feature>
<evidence type="ECO:0000313" key="16">
    <source>
        <dbReference type="EMBL" id="ALA59866.1"/>
    </source>
</evidence>
<dbReference type="PANTHER" id="PTHR11556">
    <property type="entry name" value="FRUCTOSE-1,6-BISPHOSPHATASE-RELATED"/>
    <property type="match status" value="1"/>
</dbReference>
<feature type="binding site" evidence="12">
    <location>
        <begin position="252"/>
        <end position="254"/>
    </location>
    <ligand>
        <name>substrate</name>
    </ligand>
</feature>
<feature type="binding site" evidence="12">
    <location>
        <position position="201"/>
    </location>
    <ligand>
        <name>substrate</name>
    </ligand>
</feature>
<evidence type="ECO:0000259" key="15">
    <source>
        <dbReference type="Pfam" id="PF18913"/>
    </source>
</evidence>
<dbReference type="OrthoDB" id="9806756at2"/>
<evidence type="ECO:0000256" key="8">
    <source>
        <dbReference type="ARBA" id="ARBA00022842"/>
    </source>
</evidence>
<comment type="cofactor">
    <cofactor evidence="12">
        <name>Mg(2+)</name>
        <dbReference type="ChEBI" id="CHEBI:18420"/>
    </cofactor>
    <text evidence="12">Binds 2 magnesium ions per subunit.</text>
</comment>
<dbReference type="InterPro" id="IPR000146">
    <property type="entry name" value="FBPase_class-1"/>
</dbReference>
<dbReference type="GO" id="GO:0006094">
    <property type="term" value="P:gluconeogenesis"/>
    <property type="evidence" value="ECO:0007669"/>
    <property type="project" value="UniProtKB-UniRule"/>
</dbReference>
<dbReference type="CDD" id="cd00354">
    <property type="entry name" value="FBPase"/>
    <property type="match status" value="1"/>
</dbReference>
<comment type="subunit">
    <text evidence="12">Homotetramer.</text>
</comment>
<dbReference type="FunFam" id="3.30.540.10:FF:000002">
    <property type="entry name" value="Fructose-1,6-bisphosphatase class 1"/>
    <property type="match status" value="1"/>
</dbReference>
<dbReference type="InterPro" id="IPR044015">
    <property type="entry name" value="FBPase_C_dom"/>
</dbReference>
<comment type="pathway">
    <text evidence="2">Carbohydrate biosynthesis; Calvin cycle.</text>
</comment>
<dbReference type="Pfam" id="PF00316">
    <property type="entry name" value="FBPase"/>
    <property type="match status" value="1"/>
</dbReference>
<keyword evidence="9 12" id="KW-0119">Carbohydrate metabolism</keyword>
<dbReference type="RefSeq" id="WP_053380811.1">
    <property type="nucleotide sequence ID" value="NZ_CP011801.1"/>
</dbReference>
<dbReference type="Pfam" id="PF18913">
    <property type="entry name" value="FBPase_C"/>
    <property type="match status" value="1"/>
</dbReference>
<accession>A0A0K2GFZ5</accession>
<comment type="catalytic activity">
    <reaction evidence="1 12">
        <text>beta-D-fructose 1,6-bisphosphate + H2O = beta-D-fructose 6-phosphate + phosphate</text>
        <dbReference type="Rhea" id="RHEA:11064"/>
        <dbReference type="ChEBI" id="CHEBI:15377"/>
        <dbReference type="ChEBI" id="CHEBI:32966"/>
        <dbReference type="ChEBI" id="CHEBI:43474"/>
        <dbReference type="ChEBI" id="CHEBI:57634"/>
        <dbReference type="EC" id="3.1.3.11"/>
    </reaction>
</comment>
<feature type="binding site" evidence="12">
    <location>
        <position position="109"/>
    </location>
    <ligand>
        <name>Mg(2+)</name>
        <dbReference type="ChEBI" id="CHEBI:18420"/>
        <label>1</label>
    </ligand>
</feature>
<dbReference type="Gene3D" id="3.40.190.80">
    <property type="match status" value="1"/>
</dbReference>
<keyword evidence="8 12" id="KW-0460">Magnesium</keyword>
<evidence type="ECO:0000256" key="11">
    <source>
        <dbReference type="ARBA" id="ARBA00081210"/>
    </source>
</evidence>
<comment type="subcellular location">
    <subcellularLocation>
        <location evidence="12">Cytoplasm</location>
    </subcellularLocation>
</comment>
<feature type="binding site" evidence="12">
    <location>
        <position position="270"/>
    </location>
    <ligand>
        <name>Mg(2+)</name>
        <dbReference type="ChEBI" id="CHEBI:18420"/>
        <label>2</label>
    </ligand>
</feature>